<dbReference type="Pfam" id="PF13306">
    <property type="entry name" value="LRR_5"/>
    <property type="match status" value="1"/>
</dbReference>
<dbReference type="SUPFAM" id="SSF52058">
    <property type="entry name" value="L domain-like"/>
    <property type="match status" value="1"/>
</dbReference>
<dbReference type="SUPFAM" id="SSF56112">
    <property type="entry name" value="Protein kinase-like (PK-like)"/>
    <property type="match status" value="1"/>
</dbReference>
<dbReference type="Gene3D" id="3.40.50.300">
    <property type="entry name" value="P-loop containing nucleotide triphosphate hydrolases"/>
    <property type="match status" value="1"/>
</dbReference>
<dbReference type="InterPro" id="IPR027417">
    <property type="entry name" value="P-loop_NTPase"/>
</dbReference>
<name>A0ABR2JQA3_9EUKA</name>
<dbReference type="Proteomes" id="UP001470230">
    <property type="component" value="Unassembled WGS sequence"/>
</dbReference>
<dbReference type="Gene3D" id="3.80.10.10">
    <property type="entry name" value="Ribonuclease Inhibitor"/>
    <property type="match status" value="1"/>
</dbReference>
<dbReference type="InterPro" id="IPR011009">
    <property type="entry name" value="Kinase-like_dom_sf"/>
</dbReference>
<reference evidence="1 2" key="1">
    <citation type="submission" date="2024-04" db="EMBL/GenBank/DDBJ databases">
        <title>Tritrichomonas musculus Genome.</title>
        <authorList>
            <person name="Alves-Ferreira E."/>
            <person name="Grigg M."/>
            <person name="Lorenzi H."/>
            <person name="Galac M."/>
        </authorList>
    </citation>
    <scope>NUCLEOTIDE SEQUENCE [LARGE SCALE GENOMIC DNA]</scope>
    <source>
        <strain evidence="1 2">EAF2021</strain>
    </source>
</reference>
<evidence type="ECO:0000313" key="2">
    <source>
        <dbReference type="Proteomes" id="UP001470230"/>
    </source>
</evidence>
<dbReference type="EMBL" id="JAPFFF010000010">
    <property type="protein sequence ID" value="KAK8880973.1"/>
    <property type="molecule type" value="Genomic_DNA"/>
</dbReference>
<evidence type="ECO:0000313" key="1">
    <source>
        <dbReference type="EMBL" id="KAK8880973.1"/>
    </source>
</evidence>
<accession>A0ABR2JQA3</accession>
<sequence>MEINAYITKMKNIYSILMHFIDDISDDSEALFETLTNTFEEQNIFKNIEDPKLIFRLISKILINHHRTSDFYYKLEKIFQYMITEVPSLISIFLSDITEQNKEIIFFLLEKKLIKPDKSFINNYLAKKFNYKENTDKLQSFYYLYPKMKDFLEDEIQKQIEEEILQKYKEDILTFEDKCKKGENDSYICSLIRLDSVEEFISYINRTNLSLSTKIKPSIYETNPFLIDKEPTLIEYAAYSGSIQIITYLKYNNVPLTFSLWLYAVHSNNPELIHFLEENDIKLNTNKSFSDNVLIESIKCHHNDISNYLKDELYDQNEFDDNFGSIITNSLNFFFFPSEVCSVICKPYNNNGFDLSQLCFSLTKITIPSSVTSIGNDAFNGCSKLEQISIPFSVIKIGDFAFCGCSSLTKISIPSSVIENGTDIFFGRSNLEQIPSFTFEVSNIKDIFHGCSSKSLVELNTVIKVLERVSKEGEIENKMSDELFSSFYDSNIWTTFDIDCAMPLSSFYIANFNFILPPNNANDTNDDDKDKIYLLVRYTKDDIKKYLDYLQFEFKSYMEMRKQMDEIIVPIGYTRKSSDENGFLFAFLTTTNITLNDVIKSLPLQVKYNYAIKLIITVNKIFTGNSLSGFYITPKTILINMHNDEPSVGLIGFIGGMNELKLCPTAKEFIYNTDFSPAELKRRIRPSVRSPNSKSDVYGLAKVIQFIIGNQYMIPKFENAIESALKKNPDDRILLNDFKNIMFELFPKINSFSNLVMSVELQEKPKIGLANKIKKYCTLLKTKEGYPRVYKLPQVITKIHPNKKIRKIRVGPERKVIKEEITILIVGQIGSGKTTLLNGFANYLYGVEWTDNCRFKVVSDEDDGENRTAYHQAINQTEYITAYTFYWQPGFAVPYTVTLIDTPGVCDQRFMFDKQFIDDLESFFTFENGIDQLNAVAFTVQSSNSKLNYCVKYLYDRISHLFGANNFIITATFSDAYKPPVIEALKFHEIPTDYVSEFNNSAIFAMRGGPDRIITKKFWDICQTGYANIFEYVNKMKPTSLVLPQIALANRKEIIISIEVLNQKIFEEIVKMNLIEQECKIIKQNETKINSSTNFTYTVTDVQYVEEKLKPNDFATYCTKCNKTCHYPCCECFLDDDTLKKCFVMDSNGCCTFCGCNWTEHQKKRFKLVAIKVNETRKYEILEKHFGDKESKKQSSQKMLENAQKEYEIIWERASNYVTSIKNCVDRLHQIVLKPIIISEVNFIRHLIELEKQNQPLMWEEKVRWFYELIEQHKIITEISQRENAIPQQISQIKNQRILNFLEELIKI</sequence>
<evidence type="ECO:0008006" key="3">
    <source>
        <dbReference type="Google" id="ProtNLM"/>
    </source>
</evidence>
<dbReference type="InterPro" id="IPR026906">
    <property type="entry name" value="LRR_5"/>
</dbReference>
<dbReference type="Gene3D" id="3.40.50.12480">
    <property type="match status" value="1"/>
</dbReference>
<keyword evidence="2" id="KW-1185">Reference proteome</keyword>
<gene>
    <name evidence="1" type="ORF">M9Y10_003680</name>
</gene>
<organism evidence="1 2">
    <name type="scientific">Tritrichomonas musculus</name>
    <dbReference type="NCBI Taxonomy" id="1915356"/>
    <lineage>
        <taxon>Eukaryota</taxon>
        <taxon>Metamonada</taxon>
        <taxon>Parabasalia</taxon>
        <taxon>Tritrichomonadida</taxon>
        <taxon>Tritrichomonadidae</taxon>
        <taxon>Tritrichomonas</taxon>
    </lineage>
</organism>
<proteinExistence type="predicted"/>
<protein>
    <recommendedName>
        <fullName evidence="3">G domain-containing protein</fullName>
    </recommendedName>
</protein>
<dbReference type="InterPro" id="IPR032675">
    <property type="entry name" value="LRR_dom_sf"/>
</dbReference>
<dbReference type="PANTHER" id="PTHR32046:SF14">
    <property type="match status" value="1"/>
</dbReference>
<dbReference type="PANTHER" id="PTHR32046">
    <property type="entry name" value="G DOMAIN-CONTAINING PROTEIN"/>
    <property type="match status" value="1"/>
</dbReference>
<dbReference type="SUPFAM" id="SSF52540">
    <property type="entry name" value="P-loop containing nucleoside triphosphate hydrolases"/>
    <property type="match status" value="1"/>
</dbReference>
<dbReference type="InterPro" id="IPR036770">
    <property type="entry name" value="Ankyrin_rpt-contain_sf"/>
</dbReference>
<comment type="caution">
    <text evidence="1">The sequence shown here is derived from an EMBL/GenBank/DDBJ whole genome shotgun (WGS) entry which is preliminary data.</text>
</comment>
<dbReference type="SUPFAM" id="SSF48403">
    <property type="entry name" value="Ankyrin repeat"/>
    <property type="match status" value="1"/>
</dbReference>